<evidence type="ECO:0000313" key="3">
    <source>
        <dbReference type="EMBL" id="SFH21918.1"/>
    </source>
</evidence>
<dbReference type="GO" id="GO:0016705">
    <property type="term" value="F:oxidoreductase activity, acting on paired donors, with incorporation or reduction of molecular oxygen"/>
    <property type="evidence" value="ECO:0007669"/>
    <property type="project" value="InterPro"/>
</dbReference>
<dbReference type="PANTHER" id="PTHR43244:SF1">
    <property type="entry name" value="5,10-METHYLENETETRAHYDROMETHANOPTERIN REDUCTASE"/>
    <property type="match status" value="1"/>
</dbReference>
<dbReference type="Gene3D" id="3.20.20.30">
    <property type="entry name" value="Luciferase-like domain"/>
    <property type="match status" value="1"/>
</dbReference>
<dbReference type="Pfam" id="PF00296">
    <property type="entry name" value="Bac_luciferase"/>
    <property type="match status" value="1"/>
</dbReference>
<evidence type="ECO:0000259" key="2">
    <source>
        <dbReference type="Pfam" id="PF00296"/>
    </source>
</evidence>
<dbReference type="Proteomes" id="UP000198724">
    <property type="component" value="Unassembled WGS sequence"/>
</dbReference>
<dbReference type="SUPFAM" id="SSF51679">
    <property type="entry name" value="Bacterial luciferase-like"/>
    <property type="match status" value="1"/>
</dbReference>
<dbReference type="AlphaFoldDB" id="A0A1I2Y825"/>
<keyword evidence="4" id="KW-1185">Reference proteome</keyword>
<gene>
    <name evidence="3" type="ORF">SAMN05421739_107126</name>
</gene>
<dbReference type="EMBL" id="FOOT01000007">
    <property type="protein sequence ID" value="SFH21918.1"/>
    <property type="molecule type" value="Genomic_DNA"/>
</dbReference>
<dbReference type="InterPro" id="IPR050564">
    <property type="entry name" value="F420-G6PD/mer"/>
</dbReference>
<dbReference type="NCBIfam" id="TIGR03557">
    <property type="entry name" value="F420_G6P_family"/>
    <property type="match status" value="1"/>
</dbReference>
<dbReference type="PANTHER" id="PTHR43244">
    <property type="match status" value="1"/>
</dbReference>
<dbReference type="InterPro" id="IPR036661">
    <property type="entry name" value="Luciferase-like_sf"/>
</dbReference>
<accession>A0A1I2Y825</accession>
<evidence type="ECO:0000313" key="4">
    <source>
        <dbReference type="Proteomes" id="UP000198724"/>
    </source>
</evidence>
<dbReference type="CDD" id="cd01097">
    <property type="entry name" value="Tetrahydromethanopterin_reductase"/>
    <property type="match status" value="1"/>
</dbReference>
<feature type="domain" description="Luciferase-like" evidence="2">
    <location>
        <begin position="3"/>
        <end position="292"/>
    </location>
</feature>
<proteinExistence type="predicted"/>
<keyword evidence="1" id="KW-0560">Oxidoreductase</keyword>
<sequence>MIRIGYHISHEQFPPSQLLQLAKQAEEAGFQFCISSDHFHPWSERQQESGFAWSWLGAAMAQTSLDYGIVNCPAYRYHPAIIAQAAATLDEMFPGRFWMCPGSGQALNESITGERWPAKQERNERLKESVDMIRALWRGETVTHHGLVKVENAKLYTRPKKKIRLVAAAITPQTAAWAAGWADGLITVSQPEEKLEQVVEAWRKNGGENKPMMLKVQVSYDQTDEAARTGAYEQWKTNVFASDLQAELRTPKQFDQAAAFVKPEEMEGAVNISSDLEKHIQWLEKYAAMGFTDLDLHNVNTKQEQFIRVFGEKVLPHFRNK</sequence>
<name>A0A1I2Y825_9BACT</name>
<organism evidence="3 4">
    <name type="scientific">Pontibacter chinhatensis</name>
    <dbReference type="NCBI Taxonomy" id="1436961"/>
    <lineage>
        <taxon>Bacteria</taxon>
        <taxon>Pseudomonadati</taxon>
        <taxon>Bacteroidota</taxon>
        <taxon>Cytophagia</taxon>
        <taxon>Cytophagales</taxon>
        <taxon>Hymenobacteraceae</taxon>
        <taxon>Pontibacter</taxon>
    </lineage>
</organism>
<dbReference type="STRING" id="1436961.SAMN05421739_107126"/>
<dbReference type="NCBIfam" id="TIGR03885">
    <property type="entry name" value="flavin_revert"/>
    <property type="match status" value="1"/>
</dbReference>
<dbReference type="InterPro" id="IPR023907">
    <property type="entry name" value="Non-F420_Flavin_OxRdtase"/>
</dbReference>
<dbReference type="InterPro" id="IPR011251">
    <property type="entry name" value="Luciferase-like_dom"/>
</dbReference>
<reference evidence="4" key="1">
    <citation type="submission" date="2016-10" db="EMBL/GenBank/DDBJ databases">
        <authorList>
            <person name="Varghese N."/>
            <person name="Submissions S."/>
        </authorList>
    </citation>
    <scope>NUCLEOTIDE SEQUENCE [LARGE SCALE GENOMIC DNA]</scope>
    <source>
        <strain evidence="4">LP51</strain>
    </source>
</reference>
<dbReference type="InterPro" id="IPR019945">
    <property type="entry name" value="F420_G6P_DH-rel"/>
</dbReference>
<evidence type="ECO:0000256" key="1">
    <source>
        <dbReference type="ARBA" id="ARBA00023002"/>
    </source>
</evidence>
<protein>
    <submittedName>
        <fullName evidence="3">Probable non-F420 flavinoid oxidoreductase</fullName>
    </submittedName>
</protein>
<dbReference type="OrthoDB" id="180193at2"/>
<dbReference type="RefSeq" id="WP_092104574.1">
    <property type="nucleotide sequence ID" value="NZ_FOOT01000007.1"/>
</dbReference>